<name>A0A096LQF6_POEFO</name>
<reference evidence="3" key="1">
    <citation type="submission" date="2013-10" db="EMBL/GenBank/DDBJ databases">
        <authorList>
            <person name="Schartl M."/>
            <person name="Warren W."/>
        </authorList>
    </citation>
    <scope>NUCLEOTIDE SEQUENCE [LARGE SCALE GENOMIC DNA]</scope>
    <source>
        <strain evidence="3">female</strain>
    </source>
</reference>
<accession>A0A096LQF6</accession>
<evidence type="ECO:0000313" key="2">
    <source>
        <dbReference type="Ensembl" id="ENSPFOP00000021397.1"/>
    </source>
</evidence>
<reference evidence="2" key="3">
    <citation type="submission" date="2025-09" db="UniProtKB">
        <authorList>
            <consortium name="Ensembl"/>
        </authorList>
    </citation>
    <scope>IDENTIFICATION</scope>
</reference>
<organism evidence="2 3">
    <name type="scientific">Poecilia formosa</name>
    <name type="common">Amazon molly</name>
    <name type="synonym">Limia formosa</name>
    <dbReference type="NCBI Taxonomy" id="48698"/>
    <lineage>
        <taxon>Eukaryota</taxon>
        <taxon>Metazoa</taxon>
        <taxon>Chordata</taxon>
        <taxon>Craniata</taxon>
        <taxon>Vertebrata</taxon>
        <taxon>Euteleostomi</taxon>
        <taxon>Actinopterygii</taxon>
        <taxon>Neopterygii</taxon>
        <taxon>Teleostei</taxon>
        <taxon>Neoteleostei</taxon>
        <taxon>Acanthomorphata</taxon>
        <taxon>Ovalentaria</taxon>
        <taxon>Atherinomorphae</taxon>
        <taxon>Cyprinodontiformes</taxon>
        <taxon>Poeciliidae</taxon>
        <taxon>Poeciliinae</taxon>
        <taxon>Poecilia</taxon>
    </lineage>
</organism>
<protein>
    <recommendedName>
        <fullName evidence="1">Reverse transcriptase domain-containing protein</fullName>
    </recommendedName>
</protein>
<dbReference type="PANTHER" id="PTHR31635">
    <property type="entry name" value="REVERSE TRANSCRIPTASE DOMAIN-CONTAINING PROTEIN-RELATED"/>
    <property type="match status" value="1"/>
</dbReference>
<sequence>MKINLARSPKNTLWRLNTSLLNSTEFKTEMAEELKTYLEFNDNGTGNPTILWDAAKAYIRGKIIVKCANLKKIRARKLSDLQENLKRLERLHSINKSPSLLEQMRPVKQEIHKILNEEIEKKLKYMRQRYYEAGPKAAKVLSWRLRKQQVENTIYKVRNPRTNKITSKLEEIQSSFEGYYAALYTQPDKMDNQTIQKFLNSLDLPSIGKNQNDKLMAEISAEEVDRGISNLKTNKSPGCDGFPPEWYKAMRESVLPLLKASFNYTLGGGTLPPSWREAFIYVIPKVGKDKTDPKGYRPISVLNIDYKLYAAILAKRLSTLMPFLIDEDQTGFIGNRQTHDSIRRAVHITDHITKEKSSAVLLSLDAEKAYDTLGWEFLFQVMKRFGFCDRFIQCIKNVYSSPKARIKINGSLSNQITLQRGCRQGCPLSPLLFNLFIEPLAQVIREEAGLEGVTIGNVENKICLYADDVLVVIKNPESGIPLLMNILETYGRLSGYKLNIQKTQILTLNFVPSRQLVNSFQFNWRQLQIEYLGIILTKNLAQLYEVNYKRINKKIYEDLDRWSLLPLDLGSRIQTIKINVLPRLLYVFTALPVEVPTKQFREWDKHFSRFIWSNKRPRVRYSTLQLPGGRGGMGLPCLVDYYLSAQIRPLVCWCNPAYDAKWKDIELSLMDVPIQSVLGCLDGLPQVYQLQNLCLNLSLKKWAEVVKKFNLLKQIGILSWPAYHPRFLPAAVDHKYRRWAKQGITAFCNIIKNGELVRFEDLCRTYDVGRQDFYRYLQVRSFFR</sequence>
<dbReference type="CDD" id="cd01650">
    <property type="entry name" value="RT_nLTR_like"/>
    <property type="match status" value="1"/>
</dbReference>
<reference evidence="2" key="2">
    <citation type="submission" date="2025-08" db="UniProtKB">
        <authorList>
            <consortium name="Ensembl"/>
        </authorList>
    </citation>
    <scope>IDENTIFICATION</scope>
</reference>
<dbReference type="InterPro" id="IPR043502">
    <property type="entry name" value="DNA/RNA_pol_sf"/>
</dbReference>
<dbReference type="PANTHER" id="PTHR31635:SF196">
    <property type="entry name" value="REVERSE TRANSCRIPTASE DOMAIN-CONTAINING PROTEIN-RELATED"/>
    <property type="match status" value="1"/>
</dbReference>
<dbReference type="OMA" id="SNTSARW"/>
<evidence type="ECO:0000313" key="3">
    <source>
        <dbReference type="Proteomes" id="UP000028760"/>
    </source>
</evidence>
<dbReference type="EMBL" id="AYCK01027102">
    <property type="status" value="NOT_ANNOTATED_CDS"/>
    <property type="molecule type" value="Genomic_DNA"/>
</dbReference>
<feature type="domain" description="Reverse transcriptase" evidence="1">
    <location>
        <begin position="264"/>
        <end position="536"/>
    </location>
</feature>
<dbReference type="InterPro" id="IPR000477">
    <property type="entry name" value="RT_dom"/>
</dbReference>
<dbReference type="Pfam" id="PF00078">
    <property type="entry name" value="RVT_1"/>
    <property type="match status" value="1"/>
</dbReference>
<proteinExistence type="predicted"/>
<evidence type="ECO:0000259" key="1">
    <source>
        <dbReference type="PROSITE" id="PS50878"/>
    </source>
</evidence>
<dbReference type="Ensembl" id="ENSPFOT00000022861.1">
    <property type="protein sequence ID" value="ENSPFOP00000021397.1"/>
    <property type="gene ID" value="ENSPFOG00000024463.1"/>
</dbReference>
<dbReference type="Proteomes" id="UP000028760">
    <property type="component" value="Unassembled WGS sequence"/>
</dbReference>
<dbReference type="STRING" id="48698.ENSPFOP00000021397"/>
<dbReference type="eggNOG" id="KOG1075">
    <property type="taxonomic scope" value="Eukaryota"/>
</dbReference>
<dbReference type="GeneTree" id="ENSGT00940000163630"/>
<keyword evidence="3" id="KW-1185">Reference proteome</keyword>
<dbReference type="PROSITE" id="PS50878">
    <property type="entry name" value="RT_POL"/>
    <property type="match status" value="1"/>
</dbReference>
<dbReference type="SUPFAM" id="SSF56672">
    <property type="entry name" value="DNA/RNA polymerases"/>
    <property type="match status" value="1"/>
</dbReference>
<dbReference type="AlphaFoldDB" id="A0A096LQF6"/>